<dbReference type="SUPFAM" id="SSF109755">
    <property type="entry name" value="PhoU-like"/>
    <property type="match status" value="1"/>
</dbReference>
<dbReference type="PIRSF" id="PIRSF003107">
    <property type="entry name" value="PhoU"/>
    <property type="match status" value="1"/>
</dbReference>
<dbReference type="EMBL" id="JADIMF010000014">
    <property type="protein sequence ID" value="MBO8468326.1"/>
    <property type="molecule type" value="Genomic_DNA"/>
</dbReference>
<dbReference type="InterPro" id="IPR026022">
    <property type="entry name" value="PhoU_dom"/>
</dbReference>
<dbReference type="PANTHER" id="PTHR42930:SF3">
    <property type="entry name" value="PHOSPHATE-SPECIFIC TRANSPORT SYSTEM ACCESSORY PROTEIN PHOU"/>
    <property type="match status" value="1"/>
</dbReference>
<comment type="function">
    <text evidence="7 8">Plays a role in the regulation of phosphate uptake.</text>
</comment>
<dbReference type="GO" id="GO:0045936">
    <property type="term" value="P:negative regulation of phosphate metabolic process"/>
    <property type="evidence" value="ECO:0007669"/>
    <property type="project" value="InterPro"/>
</dbReference>
<dbReference type="FunFam" id="1.20.58.220:FF:000004">
    <property type="entry name" value="Phosphate-specific transport system accessory protein PhoU"/>
    <property type="match status" value="1"/>
</dbReference>
<dbReference type="GO" id="GO:0005737">
    <property type="term" value="C:cytoplasm"/>
    <property type="evidence" value="ECO:0007669"/>
    <property type="project" value="UniProtKB-SubCell"/>
</dbReference>
<evidence type="ECO:0000256" key="4">
    <source>
        <dbReference type="ARBA" id="ARBA00022448"/>
    </source>
</evidence>
<dbReference type="Gene3D" id="1.20.58.220">
    <property type="entry name" value="Phosphate transport system protein phou homolog 2, domain 2"/>
    <property type="match status" value="1"/>
</dbReference>
<dbReference type="InterPro" id="IPR028366">
    <property type="entry name" value="PhoU"/>
</dbReference>
<dbReference type="Pfam" id="PF01895">
    <property type="entry name" value="PhoU"/>
    <property type="match status" value="2"/>
</dbReference>
<evidence type="ECO:0000313" key="11">
    <source>
        <dbReference type="Proteomes" id="UP000810292"/>
    </source>
</evidence>
<dbReference type="PANTHER" id="PTHR42930">
    <property type="entry name" value="PHOSPHATE-SPECIFIC TRANSPORT SYSTEM ACCESSORY PROTEIN PHOU"/>
    <property type="match status" value="1"/>
</dbReference>
<evidence type="ECO:0000313" key="10">
    <source>
        <dbReference type="EMBL" id="MBO8468326.1"/>
    </source>
</evidence>
<dbReference type="InterPro" id="IPR038078">
    <property type="entry name" value="PhoU-like_sf"/>
</dbReference>
<gene>
    <name evidence="10" type="primary">phoU</name>
    <name evidence="10" type="ORF">IAA72_00890</name>
</gene>
<comment type="caution">
    <text evidence="10">The sequence shown here is derived from an EMBL/GenBank/DDBJ whole genome shotgun (WGS) entry which is preliminary data.</text>
</comment>
<dbReference type="NCBIfam" id="TIGR02135">
    <property type="entry name" value="phoU_full"/>
    <property type="match status" value="1"/>
</dbReference>
<accession>A0A9D9IB64</accession>
<organism evidence="10 11">
    <name type="scientific">Candidatus Ornithospirochaeta stercoravium</name>
    <dbReference type="NCBI Taxonomy" id="2840897"/>
    <lineage>
        <taxon>Bacteria</taxon>
        <taxon>Pseudomonadati</taxon>
        <taxon>Spirochaetota</taxon>
        <taxon>Spirochaetia</taxon>
        <taxon>Spirochaetales</taxon>
        <taxon>Spirochaetaceae</taxon>
        <taxon>Spirochaetaceae incertae sedis</taxon>
        <taxon>Candidatus Ornithospirochaeta</taxon>
    </lineage>
</organism>
<evidence type="ECO:0000256" key="5">
    <source>
        <dbReference type="ARBA" id="ARBA00022490"/>
    </source>
</evidence>
<dbReference type="GO" id="GO:0006817">
    <property type="term" value="P:phosphate ion transport"/>
    <property type="evidence" value="ECO:0007669"/>
    <property type="project" value="UniProtKB-KW"/>
</dbReference>
<feature type="domain" description="PhoU" evidence="9">
    <location>
        <begin position="17"/>
        <end position="103"/>
    </location>
</feature>
<evidence type="ECO:0000256" key="2">
    <source>
        <dbReference type="ARBA" id="ARBA00008107"/>
    </source>
</evidence>
<keyword evidence="5 8" id="KW-0963">Cytoplasm</keyword>
<comment type="similarity">
    <text evidence="2 8">Belongs to the PhoU family.</text>
</comment>
<evidence type="ECO:0000259" key="9">
    <source>
        <dbReference type="Pfam" id="PF01895"/>
    </source>
</evidence>
<dbReference type="Proteomes" id="UP000810292">
    <property type="component" value="Unassembled WGS sequence"/>
</dbReference>
<keyword evidence="4 8" id="KW-0813">Transport</keyword>
<evidence type="ECO:0000256" key="1">
    <source>
        <dbReference type="ARBA" id="ARBA00004496"/>
    </source>
</evidence>
<reference evidence="10" key="2">
    <citation type="journal article" date="2021" name="PeerJ">
        <title>Extensive microbial diversity within the chicken gut microbiome revealed by metagenomics and culture.</title>
        <authorList>
            <person name="Gilroy R."/>
            <person name="Ravi A."/>
            <person name="Getino M."/>
            <person name="Pursley I."/>
            <person name="Horton D.L."/>
            <person name="Alikhan N.F."/>
            <person name="Baker D."/>
            <person name="Gharbi K."/>
            <person name="Hall N."/>
            <person name="Watson M."/>
            <person name="Adriaenssens E.M."/>
            <person name="Foster-Nyarko E."/>
            <person name="Jarju S."/>
            <person name="Secka A."/>
            <person name="Antonio M."/>
            <person name="Oren A."/>
            <person name="Chaudhuri R.R."/>
            <person name="La Ragione R."/>
            <person name="Hildebrand F."/>
            <person name="Pallen M.J."/>
        </authorList>
    </citation>
    <scope>NUCLEOTIDE SEQUENCE</scope>
    <source>
        <strain evidence="10">14700</strain>
    </source>
</reference>
<comment type="subcellular location">
    <subcellularLocation>
        <location evidence="1 8">Cytoplasm</location>
    </subcellularLocation>
</comment>
<keyword evidence="6 8" id="KW-0592">Phosphate transport</keyword>
<feature type="domain" description="PhoU" evidence="9">
    <location>
        <begin position="119"/>
        <end position="203"/>
    </location>
</feature>
<proteinExistence type="inferred from homology"/>
<comment type="subunit">
    <text evidence="3 8">Homodimer.</text>
</comment>
<evidence type="ECO:0000256" key="3">
    <source>
        <dbReference type="ARBA" id="ARBA00011738"/>
    </source>
</evidence>
<evidence type="ECO:0000256" key="6">
    <source>
        <dbReference type="ARBA" id="ARBA00022592"/>
    </source>
</evidence>
<evidence type="ECO:0000256" key="7">
    <source>
        <dbReference type="ARBA" id="ARBA00056181"/>
    </source>
</evidence>
<protein>
    <recommendedName>
        <fullName evidence="8">Phosphate-specific transport system accessory protein PhoU</fullName>
    </recommendedName>
</protein>
<reference evidence="10" key="1">
    <citation type="submission" date="2020-10" db="EMBL/GenBank/DDBJ databases">
        <authorList>
            <person name="Gilroy R."/>
        </authorList>
    </citation>
    <scope>NUCLEOTIDE SEQUENCE</scope>
    <source>
        <strain evidence="10">14700</strain>
    </source>
</reference>
<name>A0A9D9IB64_9SPIO</name>
<sequence length="221" mass="24026">MRTRFDSELETLYVSMIKMGSLSEEALSSIQSALKGGDRKALESVLQTTHSIDEKEREIEALCLRLLLRRQPVAKDLRTISSAMKMVSDIERIGDNAGDIAEILPFITEEELPGRIGLDTMCGAVIDMVTSAIDAFVHSDAAKASSVIASDDIVDKAFVDAKELITGMIRSGDKDAAAAPDLLMIAKYLERMGDHAASLARWVLNSVDASGDWINNPVKVD</sequence>
<evidence type="ECO:0000256" key="8">
    <source>
        <dbReference type="PIRNR" id="PIRNR003107"/>
    </source>
</evidence>
<dbReference type="GO" id="GO:0030643">
    <property type="term" value="P:intracellular phosphate ion homeostasis"/>
    <property type="evidence" value="ECO:0007669"/>
    <property type="project" value="InterPro"/>
</dbReference>
<dbReference type="AlphaFoldDB" id="A0A9D9IB64"/>